<evidence type="ECO:0000259" key="1">
    <source>
        <dbReference type="Pfam" id="PF08241"/>
    </source>
</evidence>
<dbReference type="InterPro" id="IPR029063">
    <property type="entry name" value="SAM-dependent_MTases_sf"/>
</dbReference>
<dbReference type="Pfam" id="PF08241">
    <property type="entry name" value="Methyltransf_11"/>
    <property type="match status" value="1"/>
</dbReference>
<organism evidence="2 3">
    <name type="scientific">Stenotrophomonas capsici</name>
    <dbReference type="NCBI Taxonomy" id="3110230"/>
    <lineage>
        <taxon>Bacteria</taxon>
        <taxon>Pseudomonadati</taxon>
        <taxon>Pseudomonadota</taxon>
        <taxon>Gammaproteobacteria</taxon>
        <taxon>Lysobacterales</taxon>
        <taxon>Lysobacteraceae</taxon>
        <taxon>Stenotrophomonas</taxon>
    </lineage>
</organism>
<accession>A0ABU5V5X5</accession>
<dbReference type="InterPro" id="IPR013216">
    <property type="entry name" value="Methyltransf_11"/>
</dbReference>
<reference evidence="2 3" key="1">
    <citation type="submission" date="2023-12" db="EMBL/GenBank/DDBJ databases">
        <title>Stenotrophomonas guangdongensis sp. nov., isolated from wilted pepper plants (Capsicum annuum).</title>
        <authorList>
            <person name="Qiu M."/>
            <person name="Li Y."/>
            <person name="Liu Q."/>
            <person name="Zhang X."/>
            <person name="Huang Y."/>
            <person name="Guo R."/>
            <person name="Hu M."/>
            <person name="Zhou J."/>
            <person name="Zhou X."/>
        </authorList>
    </citation>
    <scope>NUCLEOTIDE SEQUENCE [LARGE SCALE GENOMIC DNA]</scope>
    <source>
        <strain evidence="2 3">MH1</strain>
    </source>
</reference>
<sequence length="330" mass="36343">MSNATDHHRAAAPWTRLWRTGVLHSCASGIDGNYDDGFARFWLRQFEPLHEGARIIDVGTGNGAIPLLAQSISQARNLHWQLHGVDIADIDPPGSIDARSCTYQGIAFHPNTSMTELPFGDGAADLICSQFAFEYAPRDLAITEILRVIGTHGRAALVMHSEDSLIHTISRSQWEACHWLLQESDVFDACTRLLWHIAQATDAPARRRLSLDPAAESARTAFNAAATQLMERIELSPDAQVLQTTAQALGRMLQQPWQSPDDATTAVQALRAWAQDEQARLGLMLEAVLDGAALQDVVQRFAASGLPCRTGKLMYRDTMPMGWTLEIGHE</sequence>
<dbReference type="RefSeq" id="WP_323439275.1">
    <property type="nucleotide sequence ID" value="NZ_JAYFUH010000249.1"/>
</dbReference>
<comment type="caution">
    <text evidence="2">The sequence shown here is derived from an EMBL/GenBank/DDBJ whole genome shotgun (WGS) entry which is preliminary data.</text>
</comment>
<dbReference type="SUPFAM" id="SSF53335">
    <property type="entry name" value="S-adenosyl-L-methionine-dependent methyltransferases"/>
    <property type="match status" value="1"/>
</dbReference>
<feature type="domain" description="Methyltransferase type 11" evidence="1">
    <location>
        <begin position="57"/>
        <end position="155"/>
    </location>
</feature>
<dbReference type="EMBL" id="JAYFUH010000249">
    <property type="protein sequence ID" value="MEA5668758.1"/>
    <property type="molecule type" value="Genomic_DNA"/>
</dbReference>
<dbReference type="GO" id="GO:0032259">
    <property type="term" value="P:methylation"/>
    <property type="evidence" value="ECO:0007669"/>
    <property type="project" value="UniProtKB-KW"/>
</dbReference>
<name>A0ABU5V5X5_9GAMM</name>
<proteinExistence type="predicted"/>
<dbReference type="Proteomes" id="UP001301653">
    <property type="component" value="Unassembled WGS sequence"/>
</dbReference>
<dbReference type="Gene3D" id="3.40.50.150">
    <property type="entry name" value="Vaccinia Virus protein VP39"/>
    <property type="match status" value="1"/>
</dbReference>
<dbReference type="EC" id="2.1.-.-" evidence="2"/>
<evidence type="ECO:0000313" key="3">
    <source>
        <dbReference type="Proteomes" id="UP001301653"/>
    </source>
</evidence>
<keyword evidence="3" id="KW-1185">Reference proteome</keyword>
<protein>
    <submittedName>
        <fullName evidence="2">Class I SAM-dependent methyltransferase</fullName>
        <ecNumber evidence="2">2.1.-.-</ecNumber>
    </submittedName>
</protein>
<evidence type="ECO:0000313" key="2">
    <source>
        <dbReference type="EMBL" id="MEA5668758.1"/>
    </source>
</evidence>
<dbReference type="CDD" id="cd02440">
    <property type="entry name" value="AdoMet_MTases"/>
    <property type="match status" value="1"/>
</dbReference>
<keyword evidence="2" id="KW-0489">Methyltransferase</keyword>
<keyword evidence="2" id="KW-0808">Transferase</keyword>
<gene>
    <name evidence="2" type="ORF">VA603_14520</name>
</gene>
<dbReference type="GO" id="GO:0008168">
    <property type="term" value="F:methyltransferase activity"/>
    <property type="evidence" value="ECO:0007669"/>
    <property type="project" value="UniProtKB-KW"/>
</dbReference>